<organism evidence="11">
    <name type="scientific">viral metagenome</name>
    <dbReference type="NCBI Taxonomy" id="1070528"/>
    <lineage>
        <taxon>unclassified sequences</taxon>
        <taxon>metagenomes</taxon>
        <taxon>organismal metagenomes</taxon>
    </lineage>
</organism>
<dbReference type="Pfam" id="PF07282">
    <property type="entry name" value="Cas12f1-like_TNB"/>
    <property type="match status" value="1"/>
</dbReference>
<dbReference type="Pfam" id="PF12323">
    <property type="entry name" value="HTH_OrfB_IS605"/>
    <property type="match status" value="1"/>
</dbReference>
<dbReference type="PANTHER" id="PTHR36172">
    <property type="match status" value="1"/>
</dbReference>
<accession>A0A6C0ACN9</accession>
<dbReference type="EMBL" id="MN740549">
    <property type="protein sequence ID" value="QHS77469.1"/>
    <property type="molecule type" value="Genomic_DNA"/>
</dbReference>
<feature type="domain" description="Transposase putative helix-turn-helix" evidence="10">
    <location>
        <begin position="108"/>
        <end position="142"/>
    </location>
</feature>
<dbReference type="InterPro" id="IPR021027">
    <property type="entry name" value="Transposase_put_HTH"/>
</dbReference>
<keyword evidence="4" id="KW-0862">Zinc</keyword>
<dbReference type="NCBIfam" id="NF040570">
    <property type="entry name" value="guided_TnpB"/>
    <property type="match status" value="1"/>
</dbReference>
<protein>
    <recommendedName>
        <fullName evidence="12">Transposase</fullName>
    </recommendedName>
</protein>
<dbReference type="InterPro" id="IPR051491">
    <property type="entry name" value="Recombinase/Transposase-rel"/>
</dbReference>
<dbReference type="GO" id="GO:0032196">
    <property type="term" value="P:transposition"/>
    <property type="evidence" value="ECO:0007669"/>
    <property type="project" value="UniProtKB-KW"/>
</dbReference>
<evidence type="ECO:0000256" key="2">
    <source>
        <dbReference type="ARBA" id="ARBA00022578"/>
    </source>
</evidence>
<dbReference type="PANTHER" id="PTHR36172:SF1">
    <property type="entry name" value="RESOLVASE-RELATED"/>
    <property type="match status" value="1"/>
</dbReference>
<dbReference type="GO" id="GO:0006310">
    <property type="term" value="P:DNA recombination"/>
    <property type="evidence" value="ECO:0007669"/>
    <property type="project" value="UniProtKB-KW"/>
</dbReference>
<feature type="coiled-coil region" evidence="7">
    <location>
        <begin position="304"/>
        <end position="331"/>
    </location>
</feature>
<dbReference type="Pfam" id="PF01385">
    <property type="entry name" value="OrfB_IS605"/>
    <property type="match status" value="1"/>
</dbReference>
<feature type="domain" description="Cas12f1-like TNB" evidence="9">
    <location>
        <begin position="427"/>
        <end position="491"/>
    </location>
</feature>
<sequence length="523" mass="62477">MVVNNWFDKNQSDTISLPSKNNFKSIKNSINFGQKQYNSKFNKSFKFKNPTNVFNFEPVERITETLKLKKLRTQLKNVLDRDPENSTKIKTIKTKIIKEQNSLNKCTISKKITIYPTEKQKKIIHKWFYECIKVYNKCVELYEKDKKYFDLGYMKRKIDIFKILYDGKKPAPYDMLTDEVRIFCSNLKSAETNLSNNHIRKFNLNKKEYKRKNYSIFIPKTTIKNDSIYKSHLGKVEGMKNVKNIKTINDCRLIYIKDKNRYELIITTNTNIKNINNREKVVALDPGEKIFMSYFGEKTFGMIGENMRTKILEQEKEIRRLQRIFNKGQNKKGKKLKNKKKIQKKIRRKYNKINDIVKELHNKTALFLCKNYEKVLIPEFETQKMVKNKIIKKENISREELKEKLKEYTKERRLDGRVKFCLNMLSHYRFRQHLINKSNEYGCKIYIVTEEYTSKTCTKCGHISEIYKNRIKDCEKCKYKINRDINGARNILLKNIKKGGREVAGIDVYHRIVIKKCIEKDNK</sequence>
<evidence type="ECO:0000313" key="11">
    <source>
        <dbReference type="EMBL" id="QHS77469.1"/>
    </source>
</evidence>
<evidence type="ECO:0000259" key="9">
    <source>
        <dbReference type="Pfam" id="PF07282"/>
    </source>
</evidence>
<keyword evidence="7" id="KW-0175">Coiled coil</keyword>
<evidence type="ECO:0008006" key="12">
    <source>
        <dbReference type="Google" id="ProtNLM"/>
    </source>
</evidence>
<evidence type="ECO:0000259" key="8">
    <source>
        <dbReference type="Pfam" id="PF01385"/>
    </source>
</evidence>
<comment type="similarity">
    <text evidence="1">In the C-terminal section; belongs to the transposase 35 family.</text>
</comment>
<reference evidence="11" key="1">
    <citation type="journal article" date="2020" name="Nature">
        <title>Giant virus diversity and host interactions through global metagenomics.</title>
        <authorList>
            <person name="Schulz F."/>
            <person name="Roux S."/>
            <person name="Paez-Espino D."/>
            <person name="Jungbluth S."/>
            <person name="Walsh D.A."/>
            <person name="Denef V.J."/>
            <person name="McMahon K.D."/>
            <person name="Konstantinidis K.T."/>
            <person name="Eloe-Fadrosh E.A."/>
            <person name="Kyrpides N.C."/>
            <person name="Woyke T."/>
        </authorList>
    </citation>
    <scope>NUCLEOTIDE SEQUENCE</scope>
    <source>
        <strain evidence="11">GVMAG-S-1004661-13</strain>
    </source>
</reference>
<dbReference type="GO" id="GO:0046872">
    <property type="term" value="F:metal ion binding"/>
    <property type="evidence" value="ECO:0007669"/>
    <property type="project" value="UniProtKB-KW"/>
</dbReference>
<proteinExistence type="inferred from homology"/>
<evidence type="ECO:0000256" key="7">
    <source>
        <dbReference type="SAM" id="Coils"/>
    </source>
</evidence>
<dbReference type="InterPro" id="IPR001959">
    <property type="entry name" value="Transposase"/>
</dbReference>
<dbReference type="AlphaFoldDB" id="A0A6C0ACN9"/>
<keyword evidence="6" id="KW-0233">DNA recombination</keyword>
<evidence type="ECO:0000256" key="1">
    <source>
        <dbReference type="ARBA" id="ARBA00008761"/>
    </source>
</evidence>
<evidence type="ECO:0000259" key="10">
    <source>
        <dbReference type="Pfam" id="PF12323"/>
    </source>
</evidence>
<evidence type="ECO:0000256" key="3">
    <source>
        <dbReference type="ARBA" id="ARBA00022723"/>
    </source>
</evidence>
<keyword evidence="3" id="KW-0479">Metal-binding</keyword>
<evidence type="ECO:0000256" key="6">
    <source>
        <dbReference type="ARBA" id="ARBA00023172"/>
    </source>
</evidence>
<evidence type="ECO:0000256" key="5">
    <source>
        <dbReference type="ARBA" id="ARBA00023125"/>
    </source>
</evidence>
<dbReference type="GO" id="GO:0003677">
    <property type="term" value="F:DNA binding"/>
    <property type="evidence" value="ECO:0007669"/>
    <property type="project" value="UniProtKB-KW"/>
</dbReference>
<evidence type="ECO:0000256" key="4">
    <source>
        <dbReference type="ARBA" id="ARBA00022833"/>
    </source>
</evidence>
<feature type="domain" description="Probable transposase IS891/IS1136/IS1341" evidence="8">
    <location>
        <begin position="272"/>
        <end position="388"/>
    </location>
</feature>
<keyword evidence="5" id="KW-0238">DNA-binding</keyword>
<name>A0A6C0ACN9_9ZZZZ</name>
<dbReference type="InterPro" id="IPR010095">
    <property type="entry name" value="Cas12f1-like_TNB"/>
</dbReference>
<keyword evidence="2" id="KW-0815">Transposition</keyword>